<evidence type="ECO:0000313" key="2">
    <source>
        <dbReference type="EMBL" id="CAI8606071.1"/>
    </source>
</evidence>
<keyword evidence="1" id="KW-1133">Transmembrane helix</keyword>
<organism evidence="2 3">
    <name type="scientific">Vicia faba</name>
    <name type="common">Broad bean</name>
    <name type="synonym">Faba vulgaris</name>
    <dbReference type="NCBI Taxonomy" id="3906"/>
    <lineage>
        <taxon>Eukaryota</taxon>
        <taxon>Viridiplantae</taxon>
        <taxon>Streptophyta</taxon>
        <taxon>Embryophyta</taxon>
        <taxon>Tracheophyta</taxon>
        <taxon>Spermatophyta</taxon>
        <taxon>Magnoliopsida</taxon>
        <taxon>eudicotyledons</taxon>
        <taxon>Gunneridae</taxon>
        <taxon>Pentapetalae</taxon>
        <taxon>rosids</taxon>
        <taxon>fabids</taxon>
        <taxon>Fabales</taxon>
        <taxon>Fabaceae</taxon>
        <taxon>Papilionoideae</taxon>
        <taxon>50 kb inversion clade</taxon>
        <taxon>NPAAA clade</taxon>
        <taxon>Hologalegina</taxon>
        <taxon>IRL clade</taxon>
        <taxon>Fabeae</taxon>
        <taxon>Vicia</taxon>
    </lineage>
</organism>
<name>A0AAV1A758_VICFA</name>
<accession>A0AAV1A758</accession>
<dbReference type="PANTHER" id="PTHR36000">
    <property type="entry name" value="DEFECTIVE 1273 PROTEIN, PUTATIVE-RELATED"/>
    <property type="match status" value="1"/>
</dbReference>
<proteinExistence type="predicted"/>
<evidence type="ECO:0000313" key="3">
    <source>
        <dbReference type="Proteomes" id="UP001157006"/>
    </source>
</evidence>
<keyword evidence="3" id="KW-1185">Reference proteome</keyword>
<protein>
    <submittedName>
        <fullName evidence="2">Uncharacterized protein</fullName>
    </submittedName>
</protein>
<dbReference type="AlphaFoldDB" id="A0AAV1A758"/>
<keyword evidence="1" id="KW-0472">Membrane</keyword>
<feature type="transmembrane region" description="Helical" evidence="1">
    <location>
        <begin position="6"/>
        <end position="26"/>
    </location>
</feature>
<evidence type="ECO:0000256" key="1">
    <source>
        <dbReference type="SAM" id="Phobius"/>
    </source>
</evidence>
<reference evidence="2 3" key="1">
    <citation type="submission" date="2023-01" db="EMBL/GenBank/DDBJ databases">
        <authorList>
            <person name="Kreplak J."/>
        </authorList>
    </citation>
    <scope>NUCLEOTIDE SEQUENCE [LARGE SCALE GENOMIC DNA]</scope>
</reference>
<dbReference type="Proteomes" id="UP001157006">
    <property type="component" value="Chromosome 3"/>
</dbReference>
<keyword evidence="1" id="KW-0812">Transmembrane</keyword>
<feature type="transmembrane region" description="Helical" evidence="1">
    <location>
        <begin position="92"/>
        <end position="109"/>
    </location>
</feature>
<sequence length="157" mass="18614">MYKTLFLTVQIFHKVVIMILALSLLFELRTLNNHSKISIPEGIRKPKTPKEVKDFRNNIEVLDNFPYFLIRWSRRSKFLGSLELMKHGDAEVPWHLIAIAIFFTLIKLPGPYYPYWGRILIPQFANGVLLRALWLQSPFQWKRKFSLMKILENQTVL</sequence>
<dbReference type="PANTHER" id="PTHR36000:SF2">
    <property type="entry name" value="DEFECTIVE 1273 PROTEIN, PUTATIVE-RELATED"/>
    <property type="match status" value="1"/>
</dbReference>
<dbReference type="EMBL" id="OX451738">
    <property type="protein sequence ID" value="CAI8606071.1"/>
    <property type="molecule type" value="Genomic_DNA"/>
</dbReference>
<gene>
    <name evidence="2" type="ORF">VFH_III212440</name>
</gene>